<dbReference type="InterPro" id="IPR043141">
    <property type="entry name" value="Ribosomal_uL10-like_sf"/>
</dbReference>
<dbReference type="GO" id="GO:0070180">
    <property type="term" value="F:large ribosomal subunit rRNA binding"/>
    <property type="evidence" value="ECO:0007669"/>
    <property type="project" value="UniProtKB-UniRule"/>
</dbReference>
<dbReference type="GO" id="GO:0005840">
    <property type="term" value="C:ribosome"/>
    <property type="evidence" value="ECO:0007669"/>
    <property type="project" value="UniProtKB-KW"/>
</dbReference>
<evidence type="ECO:0000256" key="6">
    <source>
        <dbReference type="SAM" id="MobiDB-lite"/>
    </source>
</evidence>
<evidence type="ECO:0000256" key="5">
    <source>
        <dbReference type="HAMAP-Rule" id="MF_00362"/>
    </source>
</evidence>
<dbReference type="STRING" id="526218.Sterm_2951"/>
<dbReference type="HAMAP" id="MF_00362">
    <property type="entry name" value="Ribosomal_uL10"/>
    <property type="match status" value="1"/>
</dbReference>
<dbReference type="HOGENOM" id="CLU_092227_2_0_0"/>
<proteinExistence type="inferred from homology"/>
<dbReference type="NCBIfam" id="NF000955">
    <property type="entry name" value="PRK00099.1-1"/>
    <property type="match status" value="1"/>
</dbReference>
<dbReference type="eggNOG" id="COG0244">
    <property type="taxonomic scope" value="Bacteria"/>
</dbReference>
<dbReference type="Pfam" id="PF00466">
    <property type="entry name" value="Ribosomal_L10"/>
    <property type="match status" value="1"/>
</dbReference>
<comment type="similarity">
    <text evidence="1 5">Belongs to the universal ribosomal protein uL10 family.</text>
</comment>
<keyword evidence="2 5" id="KW-0689">Ribosomal protein</keyword>
<dbReference type="AlphaFoldDB" id="D1ANJ0"/>
<dbReference type="EMBL" id="CP001739">
    <property type="protein sequence ID" value="ACZ09794.1"/>
    <property type="molecule type" value="Genomic_DNA"/>
</dbReference>
<keyword evidence="8" id="KW-1185">Reference proteome</keyword>
<dbReference type="InterPro" id="IPR022973">
    <property type="entry name" value="Ribosomal_uL10_bac"/>
</dbReference>
<dbReference type="Proteomes" id="UP000000845">
    <property type="component" value="Chromosome"/>
</dbReference>
<comment type="function">
    <text evidence="5">Forms part of the ribosomal stalk, playing a central role in the interaction of the ribosome with GTP-bound translation factors.</text>
</comment>
<feature type="region of interest" description="Disordered" evidence="6">
    <location>
        <begin position="162"/>
        <end position="186"/>
    </location>
</feature>
<reference evidence="7 8" key="2">
    <citation type="journal article" date="2010" name="Stand. Genomic Sci.">
        <title>Complete genome sequence of Sebaldella termitidis type strain (NCTC 11300).</title>
        <authorList>
            <person name="Harmon-Smith M."/>
            <person name="Celia L."/>
            <person name="Chertkov O."/>
            <person name="Lapidus A."/>
            <person name="Copeland A."/>
            <person name="Glavina Del Rio T."/>
            <person name="Nolan M."/>
            <person name="Lucas S."/>
            <person name="Tice H."/>
            <person name="Cheng J.F."/>
            <person name="Han C."/>
            <person name="Detter J.C."/>
            <person name="Bruce D."/>
            <person name="Goodwin L."/>
            <person name="Pitluck S."/>
            <person name="Pati A."/>
            <person name="Liolios K."/>
            <person name="Ivanova N."/>
            <person name="Mavromatis K."/>
            <person name="Mikhailova N."/>
            <person name="Chen A."/>
            <person name="Palaniappan K."/>
            <person name="Land M."/>
            <person name="Hauser L."/>
            <person name="Chang Y.J."/>
            <person name="Jeffries C.D."/>
            <person name="Brettin T."/>
            <person name="Goker M."/>
            <person name="Beck B."/>
            <person name="Bristow J."/>
            <person name="Eisen J.A."/>
            <person name="Markowitz V."/>
            <person name="Hugenholtz P."/>
            <person name="Kyrpides N.C."/>
            <person name="Klenk H.P."/>
            <person name="Chen F."/>
        </authorList>
    </citation>
    <scope>NUCLEOTIDE SEQUENCE [LARGE SCALE GENOMIC DNA]</scope>
    <source>
        <strain evidence="8">ATCC 33386 / NCTC 11300</strain>
    </source>
</reference>
<dbReference type="InterPro" id="IPR001790">
    <property type="entry name" value="Ribosomal_uL10"/>
</dbReference>
<dbReference type="Gene3D" id="3.30.70.1730">
    <property type="match status" value="1"/>
</dbReference>
<reference evidence="8" key="1">
    <citation type="submission" date="2009-09" db="EMBL/GenBank/DDBJ databases">
        <title>The complete chromosome of Sebaldella termitidis ATCC 33386.</title>
        <authorList>
            <consortium name="US DOE Joint Genome Institute (JGI-PGF)"/>
            <person name="Lucas S."/>
            <person name="Copeland A."/>
            <person name="Lapidus A."/>
            <person name="Glavina del Rio T."/>
            <person name="Dalin E."/>
            <person name="Tice H."/>
            <person name="Bruce D."/>
            <person name="Goodwin L."/>
            <person name="Pitluck S."/>
            <person name="Kyrpides N."/>
            <person name="Mavromatis K."/>
            <person name="Ivanova N."/>
            <person name="Mikhailova N."/>
            <person name="Sims D."/>
            <person name="Meincke L."/>
            <person name="Brettin T."/>
            <person name="Detter J.C."/>
            <person name="Han C."/>
            <person name="Larimer F."/>
            <person name="Land M."/>
            <person name="Hauser L."/>
            <person name="Markowitz V."/>
            <person name="Cheng J.F."/>
            <person name="Hugenholtz P."/>
            <person name="Woyke T."/>
            <person name="Wu D."/>
            <person name="Eisen J.A."/>
        </authorList>
    </citation>
    <scope>NUCLEOTIDE SEQUENCE [LARGE SCALE GENOMIC DNA]</scope>
    <source>
        <strain evidence="8">ATCC 33386 / NCTC 11300</strain>
    </source>
</reference>
<gene>
    <name evidence="5" type="primary">rplJ</name>
    <name evidence="7" type="ordered locus">Sterm_2951</name>
</gene>
<evidence type="ECO:0000256" key="1">
    <source>
        <dbReference type="ARBA" id="ARBA00008889"/>
    </source>
</evidence>
<name>D1ANJ0_SEBTE</name>
<dbReference type="InterPro" id="IPR047865">
    <property type="entry name" value="Ribosomal_uL10_bac_type"/>
</dbReference>
<evidence type="ECO:0000256" key="3">
    <source>
        <dbReference type="ARBA" id="ARBA00023274"/>
    </source>
</evidence>
<dbReference type="RefSeq" id="WP_012862376.1">
    <property type="nucleotide sequence ID" value="NC_013517.1"/>
</dbReference>
<dbReference type="KEGG" id="str:Sterm_2951"/>
<dbReference type="GO" id="GO:0006412">
    <property type="term" value="P:translation"/>
    <property type="evidence" value="ECO:0007669"/>
    <property type="project" value="UniProtKB-UniRule"/>
</dbReference>
<keyword evidence="5" id="KW-0694">RNA-binding</keyword>
<protein>
    <recommendedName>
        <fullName evidence="4 5">Large ribosomal subunit protein uL10</fullName>
    </recommendedName>
</protein>
<evidence type="ECO:0000256" key="2">
    <source>
        <dbReference type="ARBA" id="ARBA00022980"/>
    </source>
</evidence>
<evidence type="ECO:0000256" key="4">
    <source>
        <dbReference type="ARBA" id="ARBA00035202"/>
    </source>
</evidence>
<dbReference type="SUPFAM" id="SSF160369">
    <property type="entry name" value="Ribosomal protein L10-like"/>
    <property type="match status" value="1"/>
</dbReference>
<organism evidence="7 8">
    <name type="scientific">Sebaldella termitidis (strain ATCC 33386 / NCTC 11300)</name>
    <dbReference type="NCBI Taxonomy" id="526218"/>
    <lineage>
        <taxon>Bacteria</taxon>
        <taxon>Fusobacteriati</taxon>
        <taxon>Fusobacteriota</taxon>
        <taxon>Fusobacteriia</taxon>
        <taxon>Fusobacteriales</taxon>
        <taxon>Leptotrichiaceae</taxon>
        <taxon>Sebaldella</taxon>
    </lineage>
</organism>
<evidence type="ECO:0000313" key="7">
    <source>
        <dbReference type="EMBL" id="ACZ09794.1"/>
    </source>
</evidence>
<dbReference type="GO" id="GO:1990904">
    <property type="term" value="C:ribonucleoprotein complex"/>
    <property type="evidence" value="ECO:0007669"/>
    <property type="project" value="UniProtKB-KW"/>
</dbReference>
<comment type="subunit">
    <text evidence="5">Part of the ribosomal stalk of the 50S ribosomal subunit. The N-terminus interacts with L11 and the large rRNA to form the base of the stalk. The C-terminus forms an elongated spine to which L12 dimers bind in a sequential fashion forming a multimeric L10(L12)X complex.</text>
</comment>
<sequence length="186" mass="20116">MPAQSKVDKVSILKDKIKEAKAVVFVDYKGITVNEDTELRRKAREAGIEYLVAKNRLFKIALKEAGIDADFDDVLEGTTSFALGFEDGVAPSKLVYDFSKTVKDKFLIKAGYVDGGRVETATIEALAKLPSREELLGQIAYGLLSPVRMLAVAMTNVTEQKESGAEAPAAVSEVKEEVAAEATEAN</sequence>
<evidence type="ECO:0000313" key="8">
    <source>
        <dbReference type="Proteomes" id="UP000000845"/>
    </source>
</evidence>
<accession>D1ANJ0</accession>
<dbReference type="CDD" id="cd05797">
    <property type="entry name" value="Ribosomal_L10"/>
    <property type="match status" value="1"/>
</dbReference>
<keyword evidence="5" id="KW-0699">rRNA-binding</keyword>
<dbReference type="PANTHER" id="PTHR11560">
    <property type="entry name" value="39S RIBOSOMAL PROTEIN L10, MITOCHONDRIAL"/>
    <property type="match status" value="1"/>
</dbReference>
<keyword evidence="3 5" id="KW-0687">Ribonucleoprotein</keyword>